<accession>A0ABT9UC93</accession>
<name>A0ABT9UC93_9MICC</name>
<dbReference type="Proteomes" id="UP001226389">
    <property type="component" value="Unassembled WGS sequence"/>
</dbReference>
<sequence length="163" mass="17744">MHQTVKPIILLDIDGVLNPAVRPGGGSDGPLLRLSNEKRALVRRLARSGRIAWASTWPADTVAGLEAQLELDVEPLRVTMVFRQSDAGVPTPKLTSIARWLSRMDAGDNADWDSVVWIDDVLGPDAREWASGHGQPVHLEQPDPDHGLAEVHVARIEAFIAGK</sequence>
<evidence type="ECO:0000313" key="1">
    <source>
        <dbReference type="EMBL" id="MDQ0117270.1"/>
    </source>
</evidence>
<protein>
    <recommendedName>
        <fullName evidence="3">Secreted protein</fullName>
    </recommendedName>
</protein>
<reference evidence="1 2" key="1">
    <citation type="submission" date="2023-07" db="EMBL/GenBank/DDBJ databases">
        <title>Sorghum-associated microbial communities from plants grown in Nebraska, USA.</title>
        <authorList>
            <person name="Schachtman D."/>
        </authorList>
    </citation>
    <scope>NUCLEOTIDE SEQUENCE [LARGE SCALE GENOMIC DNA]</scope>
    <source>
        <strain evidence="1 2">DS994</strain>
    </source>
</reference>
<keyword evidence="2" id="KW-1185">Reference proteome</keyword>
<evidence type="ECO:0000313" key="2">
    <source>
        <dbReference type="Proteomes" id="UP001226389"/>
    </source>
</evidence>
<proteinExistence type="predicted"/>
<gene>
    <name evidence="1" type="ORF">J2T22_000430</name>
</gene>
<organism evidence="1 2">
    <name type="scientific">Pseudarthrobacter defluvii</name>
    <dbReference type="NCBI Taxonomy" id="410837"/>
    <lineage>
        <taxon>Bacteria</taxon>
        <taxon>Bacillati</taxon>
        <taxon>Actinomycetota</taxon>
        <taxon>Actinomycetes</taxon>
        <taxon>Micrococcales</taxon>
        <taxon>Micrococcaceae</taxon>
        <taxon>Pseudarthrobacter</taxon>
    </lineage>
</organism>
<evidence type="ECO:0008006" key="3">
    <source>
        <dbReference type="Google" id="ProtNLM"/>
    </source>
</evidence>
<comment type="caution">
    <text evidence="1">The sequence shown here is derived from an EMBL/GenBank/DDBJ whole genome shotgun (WGS) entry which is preliminary data.</text>
</comment>
<dbReference type="Pfam" id="PF18143">
    <property type="entry name" value="HAD_SAK_2"/>
    <property type="match status" value="1"/>
</dbReference>
<dbReference type="EMBL" id="JAUSSY010000001">
    <property type="protein sequence ID" value="MDQ0117270.1"/>
    <property type="molecule type" value="Genomic_DNA"/>
</dbReference>